<feature type="domain" description="NAD-dependent epimerase/dehydratase" evidence="3">
    <location>
        <begin position="6"/>
        <end position="242"/>
    </location>
</feature>
<accession>A0A3R8KH83</accession>
<comment type="caution">
    <text evidence="4">The sequence shown here is derived from an EMBL/GenBank/DDBJ whole genome shotgun (WGS) entry which is preliminary data.</text>
</comment>
<dbReference type="Proteomes" id="UP000283633">
    <property type="component" value="Unassembled WGS sequence"/>
</dbReference>
<reference evidence="4 5" key="1">
    <citation type="submission" date="2018-08" db="EMBL/GenBank/DDBJ databases">
        <title>Genome Lactobacillus garii FI11369.</title>
        <authorList>
            <person name="Diaz M."/>
            <person name="Narbad A."/>
        </authorList>
    </citation>
    <scope>NUCLEOTIDE SEQUENCE [LARGE SCALE GENOMIC DNA]</scope>
    <source>
        <strain evidence="4 5">FI11369</strain>
    </source>
</reference>
<organism evidence="4 5">
    <name type="scientific">Lactiplantibacillus garii</name>
    <dbReference type="NCBI Taxonomy" id="2306423"/>
    <lineage>
        <taxon>Bacteria</taxon>
        <taxon>Bacillati</taxon>
        <taxon>Bacillota</taxon>
        <taxon>Bacilli</taxon>
        <taxon>Lactobacillales</taxon>
        <taxon>Lactobacillaceae</taxon>
        <taxon>Lactiplantibacillus</taxon>
    </lineage>
</organism>
<evidence type="ECO:0000256" key="1">
    <source>
        <dbReference type="ARBA" id="ARBA00023002"/>
    </source>
</evidence>
<gene>
    <name evidence="4" type="ORF">D1831_10890</name>
</gene>
<dbReference type="InterPro" id="IPR001509">
    <property type="entry name" value="Epimerase_deHydtase"/>
</dbReference>
<dbReference type="SUPFAM" id="SSF51735">
    <property type="entry name" value="NAD(P)-binding Rossmann-fold domains"/>
    <property type="match status" value="1"/>
</dbReference>
<dbReference type="PANTHER" id="PTHR10366">
    <property type="entry name" value="NAD DEPENDENT EPIMERASE/DEHYDRATASE"/>
    <property type="match status" value="1"/>
</dbReference>
<keyword evidence="5" id="KW-1185">Reference proteome</keyword>
<comment type="similarity">
    <text evidence="2">Belongs to the NAD(P)-dependent epimerase/dehydratase family. Dihydroflavonol-4-reductase subfamily.</text>
</comment>
<name>A0A3R8KH83_9LACO</name>
<evidence type="ECO:0000259" key="3">
    <source>
        <dbReference type="Pfam" id="PF01370"/>
    </source>
</evidence>
<protein>
    <submittedName>
        <fullName evidence="4">NAD-dependent epimerase/dehydratase family protein</fullName>
    </submittedName>
</protein>
<dbReference type="Gene3D" id="3.40.50.720">
    <property type="entry name" value="NAD(P)-binding Rossmann-like Domain"/>
    <property type="match status" value="1"/>
</dbReference>
<proteinExistence type="inferred from homology"/>
<dbReference type="AlphaFoldDB" id="A0A3R8KH83"/>
<dbReference type="InterPro" id="IPR036291">
    <property type="entry name" value="NAD(P)-bd_dom_sf"/>
</dbReference>
<dbReference type="EMBL" id="QWZQ01000040">
    <property type="protein sequence ID" value="RRK09754.1"/>
    <property type="molecule type" value="Genomic_DNA"/>
</dbReference>
<dbReference type="PANTHER" id="PTHR10366:SF564">
    <property type="entry name" value="STEROL-4-ALPHA-CARBOXYLATE 3-DEHYDROGENASE, DECARBOXYLATING"/>
    <property type="match status" value="1"/>
</dbReference>
<evidence type="ECO:0000313" key="4">
    <source>
        <dbReference type="EMBL" id="RRK09754.1"/>
    </source>
</evidence>
<dbReference type="GO" id="GO:0016616">
    <property type="term" value="F:oxidoreductase activity, acting on the CH-OH group of donors, NAD or NADP as acceptor"/>
    <property type="evidence" value="ECO:0007669"/>
    <property type="project" value="TreeGrafter"/>
</dbReference>
<dbReference type="OrthoDB" id="9778052at2"/>
<evidence type="ECO:0000256" key="2">
    <source>
        <dbReference type="ARBA" id="ARBA00023445"/>
    </source>
</evidence>
<evidence type="ECO:0000313" key="5">
    <source>
        <dbReference type="Proteomes" id="UP000283633"/>
    </source>
</evidence>
<dbReference type="RefSeq" id="WP_125072949.1">
    <property type="nucleotide sequence ID" value="NZ_QWZQ01000040.1"/>
</dbReference>
<dbReference type="InterPro" id="IPR050425">
    <property type="entry name" value="NAD(P)_dehydrat-like"/>
</dbReference>
<dbReference type="Pfam" id="PF01370">
    <property type="entry name" value="Epimerase"/>
    <property type="match status" value="1"/>
</dbReference>
<sequence>MEKELVLVTGGTGFLAGYVIEALLKQGYAVRATVRALNKTAAVRQTLAAHGVANQERLAFVEADLTRDEHWAQVMAGVDTVMSVAAPVFVDGRRTSMVVKQTATTGIKRILTAAAQAGVRRVVMTANLGAVGFSHFKADDQVTEADWTDVNQRGLSAYEQSKLLAERAAWNFIKQHPELELVTVNAGAMLGPAFGPHVSGSFNLVKRLLTGKAMPNLAVNVVDVRDVAALHVLAMQTPVAAGHRFLAVAEQTVTMRGLQQLLTRQRPELTSQLTKRLVPTGVVWLLAPLSVQLREANLMMRVNHHVSTDQAQQRLGWHPQFSADAAVLATVDSLVTLNQID</sequence>
<keyword evidence="1" id="KW-0560">Oxidoreductase</keyword>